<dbReference type="InterPro" id="IPR003593">
    <property type="entry name" value="AAA+_ATPase"/>
</dbReference>
<accession>M1N205</accession>
<dbReference type="Pfam" id="PF00664">
    <property type="entry name" value="ABC_membrane"/>
    <property type="match status" value="1"/>
</dbReference>
<dbReference type="Gene3D" id="3.40.50.300">
    <property type="entry name" value="P-loop containing nucleotide triphosphate hydrolases"/>
    <property type="match status" value="1"/>
</dbReference>
<dbReference type="CDD" id="cd18552">
    <property type="entry name" value="ABC_6TM_MsbA_like"/>
    <property type="match status" value="1"/>
</dbReference>
<evidence type="ECO:0000256" key="1">
    <source>
        <dbReference type="ARBA" id="ARBA00004651"/>
    </source>
</evidence>
<evidence type="ECO:0000256" key="7">
    <source>
        <dbReference type="ARBA" id="ARBA00022989"/>
    </source>
</evidence>
<dbReference type="Proteomes" id="UP000011729">
    <property type="component" value="Chromosome"/>
</dbReference>
<dbReference type="InterPro" id="IPR003439">
    <property type="entry name" value="ABC_transporter-like_ATP-bd"/>
</dbReference>
<dbReference type="InterPro" id="IPR036640">
    <property type="entry name" value="ABC1_TM_sf"/>
</dbReference>
<keyword evidence="8 9" id="KW-0472">Membrane</keyword>
<gene>
    <name evidence="12" type="primary">msbA</name>
    <name evidence="12" type="ordered locus">BAnh1_00410</name>
</gene>
<dbReference type="GO" id="GO:0005886">
    <property type="term" value="C:plasma membrane"/>
    <property type="evidence" value="ECO:0007669"/>
    <property type="project" value="UniProtKB-SubCell"/>
</dbReference>
<keyword evidence="6 12" id="KW-0067">ATP-binding</keyword>
<evidence type="ECO:0000256" key="8">
    <source>
        <dbReference type="ARBA" id="ARBA00023136"/>
    </source>
</evidence>
<comment type="subcellular location">
    <subcellularLocation>
        <location evidence="1">Cell membrane</location>
        <topology evidence="1">Multi-pass membrane protein</topology>
    </subcellularLocation>
</comment>
<dbReference type="SUPFAM" id="SSF90123">
    <property type="entry name" value="ABC transporter transmembrane region"/>
    <property type="match status" value="1"/>
</dbReference>
<keyword evidence="13" id="KW-1185">Reference proteome</keyword>
<dbReference type="OrthoDB" id="9804259at2"/>
<dbReference type="AlphaFoldDB" id="M1N205"/>
<dbReference type="Gene3D" id="1.20.1560.10">
    <property type="entry name" value="ABC transporter type 1, transmembrane domain"/>
    <property type="match status" value="1"/>
</dbReference>
<evidence type="ECO:0000259" key="11">
    <source>
        <dbReference type="PROSITE" id="PS50929"/>
    </source>
</evidence>
<protein>
    <submittedName>
        <fullName evidence="12">ABC transporter, ATP-binding protein</fullName>
    </submittedName>
</protein>
<dbReference type="STRING" id="1094489.BAnh1_00410"/>
<dbReference type="GO" id="GO:0016887">
    <property type="term" value="F:ATP hydrolysis activity"/>
    <property type="evidence" value="ECO:0007669"/>
    <property type="project" value="InterPro"/>
</dbReference>
<evidence type="ECO:0000256" key="5">
    <source>
        <dbReference type="ARBA" id="ARBA00022741"/>
    </source>
</evidence>
<feature type="transmembrane region" description="Helical" evidence="9">
    <location>
        <begin position="69"/>
        <end position="91"/>
    </location>
</feature>
<evidence type="ECO:0000256" key="9">
    <source>
        <dbReference type="SAM" id="Phobius"/>
    </source>
</evidence>
<organism evidence="12 13">
    <name type="scientific">Bartonella australis (strain Aust/NH1)</name>
    <dbReference type="NCBI Taxonomy" id="1094489"/>
    <lineage>
        <taxon>Bacteria</taxon>
        <taxon>Pseudomonadati</taxon>
        <taxon>Pseudomonadota</taxon>
        <taxon>Alphaproteobacteria</taxon>
        <taxon>Hyphomicrobiales</taxon>
        <taxon>Bartonellaceae</taxon>
        <taxon>Bartonella</taxon>
    </lineage>
</organism>
<dbReference type="PROSITE" id="PS50929">
    <property type="entry name" value="ABC_TM1F"/>
    <property type="match status" value="1"/>
</dbReference>
<name>M1N205_BARAA</name>
<dbReference type="InterPro" id="IPR017871">
    <property type="entry name" value="ABC_transporter-like_CS"/>
</dbReference>
<dbReference type="PANTHER" id="PTHR43394:SF1">
    <property type="entry name" value="ATP-BINDING CASSETTE SUB-FAMILY B MEMBER 10, MITOCHONDRIAL"/>
    <property type="match status" value="1"/>
</dbReference>
<reference evidence="12 13" key="1">
    <citation type="journal article" date="2013" name="PLoS Genet.">
        <title>A gene transfer agent and a dynamic repertoire of secretion systems hold the keys to the explosive radiation of the emerging pathogen Bartonella.</title>
        <authorList>
            <person name="Guy L."/>
            <person name="Nystedt B."/>
            <person name="Toft C."/>
            <person name="Zaremba-Niedzwiedzka K."/>
            <person name="Berglund E.C."/>
            <person name="Granberg F."/>
            <person name="Naslund K."/>
            <person name="Eriksson A.S."/>
            <person name="Andersson S.G."/>
        </authorList>
    </citation>
    <scope>NUCLEOTIDE SEQUENCE [LARGE SCALE GENOMIC DNA]</scope>
    <source>
        <strain evidence="12 13">Aust/NH1</strain>
    </source>
</reference>
<evidence type="ECO:0000256" key="6">
    <source>
        <dbReference type="ARBA" id="ARBA00022840"/>
    </source>
</evidence>
<dbReference type="RefSeq" id="WP_015397443.1">
    <property type="nucleotide sequence ID" value="NC_020300.1"/>
</dbReference>
<keyword evidence="5" id="KW-0547">Nucleotide-binding</keyword>
<keyword evidence="7 9" id="KW-1133">Transmembrane helix</keyword>
<sequence length="588" mass="65071">MVKKQVSSFDKRLIIRLLQENFRKHVFLYSAAIFSMIIISGTTAISAWVMRDVVNYVIDGRNFNMVVSISGAIVFVFILKGISTFAQIYFLSKAGNSIVAEQQRKIYARLMEQGVSFYNDNASSDLLVRVTHNATAARNVIDTIITTFVRDLLSVIGLLLVMLIQNFTLAVITLTIGPIAFLGVRIALKRIRGLTEKELLSLGEIIKVVQESAAGIRVIKAFSLERLMKKRMDKAIRDVEKQANSIARLEAATNPIMETLAGIAIAAVICFSGYLASQGASIHGELMSFIVALFLAYEPAKRLANLRVKIESGLASTRTMFEILDHPLTVVEHKGAKDLDKTRSSIRFEHVFFAYAGDQMVLNDLNLEIEAGKMTALVGPSGSGKSTIINLIMRLYDPTRGRILINDQDIRYITFRSLRNLIAYVGQDTFLFQGTIKYNIGLGKEGASNSDIIEAAKAANAHNFIMNLPDGYDTQIGDNGNNLSGGQKQRIAIARAMLHDSEILILDEATSALDSQTEIEINEALYHLTAGRTTIVIAHRLSTIAQAHKIVVIQNGQLIEQGTQSELLEKKGGFFKKLHNLQFKKQEL</sequence>
<proteinExistence type="inferred from homology"/>
<dbReference type="SUPFAM" id="SSF52540">
    <property type="entry name" value="P-loop containing nucleoside triphosphate hydrolases"/>
    <property type="match status" value="1"/>
</dbReference>
<evidence type="ECO:0000256" key="4">
    <source>
        <dbReference type="ARBA" id="ARBA00022692"/>
    </source>
</evidence>
<dbReference type="PATRIC" id="fig|1094489.3.peg.50"/>
<dbReference type="InterPro" id="IPR011527">
    <property type="entry name" value="ABC1_TM_dom"/>
</dbReference>
<dbReference type="KEGG" id="baus:BAnh1_00410"/>
<dbReference type="PROSITE" id="PS50893">
    <property type="entry name" value="ABC_TRANSPORTER_2"/>
    <property type="match status" value="1"/>
</dbReference>
<evidence type="ECO:0000313" key="13">
    <source>
        <dbReference type="Proteomes" id="UP000011729"/>
    </source>
</evidence>
<feature type="transmembrane region" description="Helical" evidence="9">
    <location>
        <begin position="148"/>
        <end position="164"/>
    </location>
</feature>
<dbReference type="GO" id="GO:0015421">
    <property type="term" value="F:ABC-type oligopeptide transporter activity"/>
    <property type="evidence" value="ECO:0007669"/>
    <property type="project" value="TreeGrafter"/>
</dbReference>
<keyword evidence="4 9" id="KW-0812">Transmembrane</keyword>
<evidence type="ECO:0000256" key="3">
    <source>
        <dbReference type="ARBA" id="ARBA00022448"/>
    </source>
</evidence>
<dbReference type="FunFam" id="3.40.50.300:FF:000287">
    <property type="entry name" value="Multidrug ABC transporter ATP-binding protein"/>
    <property type="match status" value="1"/>
</dbReference>
<dbReference type="SMART" id="SM00382">
    <property type="entry name" value="AAA"/>
    <property type="match status" value="1"/>
</dbReference>
<dbReference type="HOGENOM" id="CLU_000604_84_3_5"/>
<dbReference type="PANTHER" id="PTHR43394">
    <property type="entry name" value="ATP-DEPENDENT PERMEASE MDL1, MITOCHONDRIAL"/>
    <property type="match status" value="1"/>
</dbReference>
<dbReference type="Pfam" id="PF00005">
    <property type="entry name" value="ABC_tran"/>
    <property type="match status" value="1"/>
</dbReference>
<evidence type="ECO:0000259" key="10">
    <source>
        <dbReference type="PROSITE" id="PS50893"/>
    </source>
</evidence>
<feature type="domain" description="ABC transmembrane type-1" evidence="11">
    <location>
        <begin position="31"/>
        <end position="312"/>
    </location>
</feature>
<feature type="transmembrane region" description="Helical" evidence="9">
    <location>
        <begin position="26"/>
        <end position="49"/>
    </location>
</feature>
<comment type="similarity">
    <text evidence="2">Belongs to the ABC transporter superfamily.</text>
</comment>
<dbReference type="GO" id="GO:0005524">
    <property type="term" value="F:ATP binding"/>
    <property type="evidence" value="ECO:0007669"/>
    <property type="project" value="UniProtKB-KW"/>
</dbReference>
<dbReference type="InterPro" id="IPR039421">
    <property type="entry name" value="Type_1_exporter"/>
</dbReference>
<evidence type="ECO:0000256" key="2">
    <source>
        <dbReference type="ARBA" id="ARBA00005417"/>
    </source>
</evidence>
<dbReference type="InterPro" id="IPR027417">
    <property type="entry name" value="P-loop_NTPase"/>
</dbReference>
<feature type="domain" description="ABC transporter" evidence="10">
    <location>
        <begin position="346"/>
        <end position="580"/>
    </location>
</feature>
<evidence type="ECO:0000313" key="12">
    <source>
        <dbReference type="EMBL" id="AGF73934.1"/>
    </source>
</evidence>
<dbReference type="EMBL" id="CP003123">
    <property type="protein sequence ID" value="AGF73934.1"/>
    <property type="molecule type" value="Genomic_DNA"/>
</dbReference>
<keyword evidence="3" id="KW-0813">Transport</keyword>
<dbReference type="eggNOG" id="COG1132">
    <property type="taxonomic scope" value="Bacteria"/>
</dbReference>
<dbReference type="PROSITE" id="PS00211">
    <property type="entry name" value="ABC_TRANSPORTER_1"/>
    <property type="match status" value="1"/>
</dbReference>